<comment type="caution">
    <text evidence="3">The sequence shown here is derived from an EMBL/GenBank/DDBJ whole genome shotgun (WGS) entry which is preliminary data.</text>
</comment>
<reference evidence="3" key="1">
    <citation type="journal article" date="2021" name="Nat. Commun.">
        <title>Genetic determinants of endophytism in the Arabidopsis root mycobiome.</title>
        <authorList>
            <person name="Mesny F."/>
            <person name="Miyauchi S."/>
            <person name="Thiergart T."/>
            <person name="Pickel B."/>
            <person name="Atanasova L."/>
            <person name="Karlsson M."/>
            <person name="Huettel B."/>
            <person name="Barry K.W."/>
            <person name="Haridas S."/>
            <person name="Chen C."/>
            <person name="Bauer D."/>
            <person name="Andreopoulos W."/>
            <person name="Pangilinan J."/>
            <person name="LaButti K."/>
            <person name="Riley R."/>
            <person name="Lipzen A."/>
            <person name="Clum A."/>
            <person name="Drula E."/>
            <person name="Henrissat B."/>
            <person name="Kohler A."/>
            <person name="Grigoriev I.V."/>
            <person name="Martin F.M."/>
            <person name="Hacquard S."/>
        </authorList>
    </citation>
    <scope>NUCLEOTIDE SEQUENCE</scope>
    <source>
        <strain evidence="3">MPI-CAGE-CH-0235</strain>
    </source>
</reference>
<evidence type="ECO:0000313" key="4">
    <source>
        <dbReference type="Proteomes" id="UP000813444"/>
    </source>
</evidence>
<feature type="chain" id="PRO_5035437127" description="Secreted protein" evidence="2">
    <location>
        <begin position="19"/>
        <end position="181"/>
    </location>
</feature>
<feature type="compositionally biased region" description="Basic and acidic residues" evidence="1">
    <location>
        <begin position="171"/>
        <end position="181"/>
    </location>
</feature>
<proteinExistence type="predicted"/>
<feature type="signal peptide" evidence="2">
    <location>
        <begin position="1"/>
        <end position="18"/>
    </location>
</feature>
<keyword evidence="4" id="KW-1185">Reference proteome</keyword>
<sequence length="181" mass="20451">MVSLFLLLLSCGLRGSKLFTLGPGCSTQPRSTAGSRPSSLHSPTLYTNTTYFHLLFFGPAGFPQGNILPARHEKDYTILDFGRFLGIHNTNPNGINCAHLASLRLCDTDRALLLLHFRQRRSWVSLFIINDTGNTFLIITISHGRASTFWRLAKNHFFHHGHGSRSHSRKQKEQQHIERSV</sequence>
<evidence type="ECO:0000256" key="1">
    <source>
        <dbReference type="SAM" id="MobiDB-lite"/>
    </source>
</evidence>
<name>A0A8K0SQ30_9HYPO</name>
<organism evidence="3 4">
    <name type="scientific">Stachybotrys elegans</name>
    <dbReference type="NCBI Taxonomy" id="80388"/>
    <lineage>
        <taxon>Eukaryota</taxon>
        <taxon>Fungi</taxon>
        <taxon>Dikarya</taxon>
        <taxon>Ascomycota</taxon>
        <taxon>Pezizomycotina</taxon>
        <taxon>Sordariomycetes</taxon>
        <taxon>Hypocreomycetidae</taxon>
        <taxon>Hypocreales</taxon>
        <taxon>Stachybotryaceae</taxon>
        <taxon>Stachybotrys</taxon>
    </lineage>
</organism>
<dbReference type="Proteomes" id="UP000813444">
    <property type="component" value="Unassembled WGS sequence"/>
</dbReference>
<evidence type="ECO:0008006" key="5">
    <source>
        <dbReference type="Google" id="ProtNLM"/>
    </source>
</evidence>
<feature type="region of interest" description="Disordered" evidence="1">
    <location>
        <begin position="160"/>
        <end position="181"/>
    </location>
</feature>
<dbReference type="EMBL" id="JAGPNK010000011">
    <property type="protein sequence ID" value="KAH7311703.1"/>
    <property type="molecule type" value="Genomic_DNA"/>
</dbReference>
<protein>
    <recommendedName>
        <fullName evidence="5">Secreted protein</fullName>
    </recommendedName>
</protein>
<evidence type="ECO:0000313" key="3">
    <source>
        <dbReference type="EMBL" id="KAH7311703.1"/>
    </source>
</evidence>
<accession>A0A8K0SQ30</accession>
<dbReference type="AlphaFoldDB" id="A0A8K0SQ30"/>
<evidence type="ECO:0000256" key="2">
    <source>
        <dbReference type="SAM" id="SignalP"/>
    </source>
</evidence>
<feature type="compositionally biased region" description="Basic residues" evidence="1">
    <location>
        <begin position="160"/>
        <end position="170"/>
    </location>
</feature>
<gene>
    <name evidence="3" type="ORF">B0I35DRAFT_70798</name>
</gene>
<keyword evidence="2" id="KW-0732">Signal</keyword>